<dbReference type="RefSeq" id="WP_129602352.1">
    <property type="nucleotide sequence ID" value="NZ_SBLB01000004.1"/>
</dbReference>
<evidence type="ECO:0000313" key="2">
    <source>
        <dbReference type="Proteomes" id="UP000290407"/>
    </source>
</evidence>
<dbReference type="GO" id="GO:0016787">
    <property type="term" value="F:hydrolase activity"/>
    <property type="evidence" value="ECO:0007669"/>
    <property type="project" value="UniProtKB-ARBA"/>
</dbReference>
<reference evidence="1 2" key="1">
    <citation type="submission" date="2019-01" db="EMBL/GenBank/DDBJ databases">
        <title>Spirosoma flava sp. nov., a propanil-degrading bacterium isolated from herbicide-contaminated soil.</title>
        <authorList>
            <person name="Zhang L."/>
            <person name="Jiang J.-D."/>
        </authorList>
    </citation>
    <scope>NUCLEOTIDE SEQUENCE [LARGE SCALE GENOMIC DNA]</scope>
    <source>
        <strain evidence="1 2">TY50</strain>
    </source>
</reference>
<dbReference type="InterPro" id="IPR017850">
    <property type="entry name" value="Alkaline_phosphatase_core_sf"/>
</dbReference>
<gene>
    <name evidence="1" type="ORF">EQG79_15230</name>
</gene>
<dbReference type="Pfam" id="PF01663">
    <property type="entry name" value="Phosphodiest"/>
    <property type="match status" value="1"/>
</dbReference>
<organism evidence="1 2">
    <name type="scientific">Spirosoma sordidisoli</name>
    <dbReference type="NCBI Taxonomy" id="2502893"/>
    <lineage>
        <taxon>Bacteria</taxon>
        <taxon>Pseudomonadati</taxon>
        <taxon>Bacteroidota</taxon>
        <taxon>Cytophagia</taxon>
        <taxon>Cytophagales</taxon>
        <taxon>Cytophagaceae</taxon>
        <taxon>Spirosoma</taxon>
    </lineage>
</organism>
<dbReference type="Proteomes" id="UP000290407">
    <property type="component" value="Unassembled WGS sequence"/>
</dbReference>
<accession>A0A4Q2UI41</accession>
<dbReference type="SUPFAM" id="SSF53649">
    <property type="entry name" value="Alkaline phosphatase-like"/>
    <property type="match status" value="1"/>
</dbReference>
<dbReference type="PANTHER" id="PTHR10151">
    <property type="entry name" value="ECTONUCLEOTIDE PYROPHOSPHATASE/PHOSPHODIESTERASE"/>
    <property type="match status" value="1"/>
</dbReference>
<dbReference type="AlphaFoldDB" id="A0A4Q2UI41"/>
<protein>
    <submittedName>
        <fullName evidence="1">Alkaline phosphatase family protein</fullName>
    </submittedName>
</protein>
<dbReference type="EMBL" id="SBLB01000004">
    <property type="protein sequence ID" value="RYC68776.1"/>
    <property type="molecule type" value="Genomic_DNA"/>
</dbReference>
<dbReference type="InterPro" id="IPR002591">
    <property type="entry name" value="Phosphodiest/P_Trfase"/>
</dbReference>
<name>A0A4Q2UI41_9BACT</name>
<keyword evidence="2" id="KW-1185">Reference proteome</keyword>
<comment type="caution">
    <text evidence="1">The sequence shown here is derived from an EMBL/GenBank/DDBJ whole genome shotgun (WGS) entry which is preliminary data.</text>
</comment>
<dbReference type="Gene3D" id="3.40.720.10">
    <property type="entry name" value="Alkaline Phosphatase, subunit A"/>
    <property type="match status" value="1"/>
</dbReference>
<evidence type="ECO:0000313" key="1">
    <source>
        <dbReference type="EMBL" id="RYC68776.1"/>
    </source>
</evidence>
<dbReference type="PANTHER" id="PTHR10151:SF120">
    <property type="entry name" value="BIS(5'-ADENOSYL)-TRIPHOSPHATASE"/>
    <property type="match status" value="1"/>
</dbReference>
<proteinExistence type="predicted"/>
<sequence length="462" mass="53159">MKKTVVLDVVGLSYSLIGEHMPFLKQWIAGKQRATIDPMLPAVTTSVQSTFVTGQWPSEHGIVGNGWYDRTDAEVKYWKQSNKLVAGEKIWERARKLDPGFTVSKMFWWYNMYSTADFSATPRPQYPSDGLKFPDCYTQPGDLRDRLQRELGTFPLFQFWGPSTTIKSTRWIADATMLVDQWHNPTLTLVYLPHLDYCLQKFGQDMTRIAPDLREIDDVCRDMILFYEKQGAEVIVLSEYGITNVHKPIHINRILREAGMIRYREERGLELFDGGASPAFATADHQIAHVYVNDPSVYDKVRSILEKTPGIELVLDREQQKAYHIDHERSGDFVVMADADSWFTYYYWLDDARAPDFARLVAIHQKPGYDPVELFMDQTNPLIKLKAGYKLARKKLGFRYLMNVISLDATLIKGSHGRLEADPRYHPIFVGSHPVSERLTATEVYDQIWQTLTADVLAKQTD</sequence>